<sequence>MIGRPILRLKVDELVPPEEDKRMEMGVYDLLLPCRRYDISYKVAILGLVSPTLEFLLRLVKAVPGLSEDDAREFFGYDRVEMEYVLEEATGPGYLEREGARLWLANPGERLFNDGDDGPVIYKVEGRRGSYGFDLIALAPELQRSLDKLEQGLPDLVLDEEATSGTISKDIPDRFRRFFRELGDRSDREQVQKRDLYSIDSVSPGDRFQVPIRMKVYAQAANPSLGEIDLNAWRPDVELGDRPEVERAAGHFLTTGLRASSRPDRDGAAYQTLIDLAPEFLGDFTIQAGLSVKRYWREAVSRTGDPRTDRMTVPLVGQITTQQNIERLLRVVDYGIRNVEEPPGVVLSVPPNVGFWGATSLLRDVIALLRRRVGADEGNDENEPQSYCIVAGKPAKYVEQAFDRVEILDAFEVSPSLEMLLLPGVAFAALVHAPIGTQTGTAAPLGFASFDPVVLDRAHSFVIDRVLRYVGNDVLRSDVERAMAIPRKVKSAETMPESGESTLK</sequence>
<reference evidence="1" key="1">
    <citation type="submission" date="2019-07" db="EMBL/GenBank/DDBJ databases">
        <title>Mesorhizobum intechiensis sp. nov. isolated from nodules of Lotus tenuis growing in lowlands of the Flooding Pampa, Argentina.</title>
        <authorList>
            <person name="Estrella M.J."/>
            <person name="Torres Tejerizo G.A."/>
            <person name="Cumpa Velazquez L.M."/>
            <person name="Fontana F."/>
            <person name="Hansen L."/>
            <person name="Pistorio M."/>
            <person name="Sannazzaro A.I."/>
        </authorList>
    </citation>
    <scope>NUCLEOTIDE SEQUENCE</scope>
    <source>
        <strain evidence="1">BD68</strain>
    </source>
</reference>
<name>A0A8T9AY37_9HYPH</name>
<dbReference type="AlphaFoldDB" id="A0A8T9AY37"/>
<dbReference type="OrthoDB" id="8111508at2"/>
<dbReference type="Proteomes" id="UP000235507">
    <property type="component" value="Unassembled WGS sequence"/>
</dbReference>
<evidence type="ECO:0000313" key="1">
    <source>
        <dbReference type="EMBL" id="TSE13994.1"/>
    </source>
</evidence>
<evidence type="ECO:0000313" key="2">
    <source>
        <dbReference type="Proteomes" id="UP000235507"/>
    </source>
</evidence>
<keyword evidence="2" id="KW-1185">Reference proteome</keyword>
<gene>
    <name evidence="1" type="ORF">C1D09_000925</name>
</gene>
<protein>
    <submittedName>
        <fullName evidence="1">Uncharacterized protein</fullName>
    </submittedName>
</protein>
<accession>A0A8T9AY37</accession>
<dbReference type="EMBL" id="PNOT02000016">
    <property type="protein sequence ID" value="TSE13994.1"/>
    <property type="molecule type" value="Genomic_DNA"/>
</dbReference>
<comment type="caution">
    <text evidence="1">The sequence shown here is derived from an EMBL/GenBank/DDBJ whole genome shotgun (WGS) entry which is preliminary data.</text>
</comment>
<proteinExistence type="predicted"/>
<organism evidence="1 2">
    <name type="scientific">Mesorhizobium intechi</name>
    <dbReference type="NCBI Taxonomy" id="537601"/>
    <lineage>
        <taxon>Bacteria</taxon>
        <taxon>Pseudomonadati</taxon>
        <taxon>Pseudomonadota</taxon>
        <taxon>Alphaproteobacteria</taxon>
        <taxon>Hyphomicrobiales</taxon>
        <taxon>Phyllobacteriaceae</taxon>
        <taxon>Mesorhizobium</taxon>
    </lineage>
</organism>
<dbReference type="RefSeq" id="WP_143972560.1">
    <property type="nucleotide sequence ID" value="NZ_PNOT02000016.1"/>
</dbReference>